<dbReference type="EMBL" id="JARYMX010000004">
    <property type="protein sequence ID" value="KAJ9550503.1"/>
    <property type="molecule type" value="Genomic_DNA"/>
</dbReference>
<comment type="caution">
    <text evidence="1">The sequence shown here is derived from an EMBL/GenBank/DDBJ whole genome shotgun (WGS) entry which is preliminary data.</text>
</comment>
<evidence type="ECO:0000313" key="2">
    <source>
        <dbReference type="Proteomes" id="UP001172457"/>
    </source>
</evidence>
<keyword evidence="2" id="KW-1185">Reference proteome</keyword>
<sequence length="89" mass="10835">MARESNEEDNLKAYHWFWYKGSNIPKMFEGLRVIHSYQFLDYKIHSFKELKFADLELMNGRLNKRLMHTPEHTQLLPRKCLVLIEHDKD</sequence>
<reference evidence="1" key="1">
    <citation type="submission" date="2023-03" db="EMBL/GenBank/DDBJ databases">
        <title>Chromosome-scale reference genome and RAD-based genetic map of yellow starthistle (Centaurea solstitialis) reveal putative structural variation and QTLs associated with invader traits.</title>
        <authorList>
            <person name="Reatini B."/>
            <person name="Cang F.A."/>
            <person name="Jiang Q."/>
            <person name="Mckibben M.T.W."/>
            <person name="Barker M.S."/>
            <person name="Rieseberg L.H."/>
            <person name="Dlugosch K.M."/>
        </authorList>
    </citation>
    <scope>NUCLEOTIDE SEQUENCE</scope>
    <source>
        <strain evidence="1">CAN-66</strain>
        <tissue evidence="1">Leaf</tissue>
    </source>
</reference>
<gene>
    <name evidence="1" type="ORF">OSB04_014548</name>
</gene>
<protein>
    <submittedName>
        <fullName evidence="1">Uncharacterized protein</fullName>
    </submittedName>
</protein>
<accession>A0AA38T523</accession>
<evidence type="ECO:0000313" key="1">
    <source>
        <dbReference type="EMBL" id="KAJ9550503.1"/>
    </source>
</evidence>
<name>A0AA38T523_9ASTR</name>
<organism evidence="1 2">
    <name type="scientific">Centaurea solstitialis</name>
    <name type="common">yellow star-thistle</name>
    <dbReference type="NCBI Taxonomy" id="347529"/>
    <lineage>
        <taxon>Eukaryota</taxon>
        <taxon>Viridiplantae</taxon>
        <taxon>Streptophyta</taxon>
        <taxon>Embryophyta</taxon>
        <taxon>Tracheophyta</taxon>
        <taxon>Spermatophyta</taxon>
        <taxon>Magnoliopsida</taxon>
        <taxon>eudicotyledons</taxon>
        <taxon>Gunneridae</taxon>
        <taxon>Pentapetalae</taxon>
        <taxon>asterids</taxon>
        <taxon>campanulids</taxon>
        <taxon>Asterales</taxon>
        <taxon>Asteraceae</taxon>
        <taxon>Carduoideae</taxon>
        <taxon>Cardueae</taxon>
        <taxon>Centaureinae</taxon>
        <taxon>Centaurea</taxon>
    </lineage>
</organism>
<dbReference type="AlphaFoldDB" id="A0AA38T523"/>
<proteinExistence type="predicted"/>
<dbReference type="Proteomes" id="UP001172457">
    <property type="component" value="Chromosome 4"/>
</dbReference>